<proteinExistence type="inferred from homology"/>
<reference evidence="5 6" key="1">
    <citation type="submission" date="2019-11" db="EMBL/GenBank/DDBJ databases">
        <title>Whole genome sequence of Oryza granulata.</title>
        <authorList>
            <person name="Li W."/>
        </authorList>
    </citation>
    <scope>NUCLEOTIDE SEQUENCE [LARGE SCALE GENOMIC DNA]</scope>
    <source>
        <strain evidence="6">cv. Menghai</strain>
        <tissue evidence="5">Leaf</tissue>
    </source>
</reference>
<dbReference type="Proteomes" id="UP000479710">
    <property type="component" value="Unassembled WGS sequence"/>
</dbReference>
<evidence type="ECO:0000256" key="3">
    <source>
        <dbReference type="ARBA" id="ARBA00022786"/>
    </source>
</evidence>
<dbReference type="InterPro" id="IPR016073">
    <property type="entry name" value="Skp1_comp_POZ"/>
</dbReference>
<evidence type="ECO:0000256" key="2">
    <source>
        <dbReference type="ARBA" id="ARBA00009993"/>
    </source>
</evidence>
<evidence type="ECO:0000256" key="1">
    <source>
        <dbReference type="ARBA" id="ARBA00004906"/>
    </source>
</evidence>
<dbReference type="AlphaFoldDB" id="A0A6G1CM26"/>
<dbReference type="GO" id="GO:0006511">
    <property type="term" value="P:ubiquitin-dependent protein catabolic process"/>
    <property type="evidence" value="ECO:0007669"/>
    <property type="project" value="InterPro"/>
</dbReference>
<comment type="pathway">
    <text evidence="1">Protein modification; protein ubiquitination.</text>
</comment>
<dbReference type="Pfam" id="PF03931">
    <property type="entry name" value="Skp1_POZ"/>
    <property type="match status" value="1"/>
</dbReference>
<dbReference type="GO" id="GO:0016567">
    <property type="term" value="P:protein ubiquitination"/>
    <property type="evidence" value="ECO:0007669"/>
    <property type="project" value="UniProtKB-UniPathway"/>
</dbReference>
<evidence type="ECO:0000259" key="4">
    <source>
        <dbReference type="Pfam" id="PF03931"/>
    </source>
</evidence>
<organism evidence="5 6">
    <name type="scientific">Oryza meyeriana var. granulata</name>
    <dbReference type="NCBI Taxonomy" id="110450"/>
    <lineage>
        <taxon>Eukaryota</taxon>
        <taxon>Viridiplantae</taxon>
        <taxon>Streptophyta</taxon>
        <taxon>Embryophyta</taxon>
        <taxon>Tracheophyta</taxon>
        <taxon>Spermatophyta</taxon>
        <taxon>Magnoliopsida</taxon>
        <taxon>Liliopsida</taxon>
        <taxon>Poales</taxon>
        <taxon>Poaceae</taxon>
        <taxon>BOP clade</taxon>
        <taxon>Oryzoideae</taxon>
        <taxon>Oryzeae</taxon>
        <taxon>Oryzinae</taxon>
        <taxon>Oryza</taxon>
        <taxon>Oryza meyeriana</taxon>
    </lineage>
</organism>
<sequence length="156" mass="17777">MLRSSDGEYFRVPVREAMGSETLAETITTRMDEGDYVDGCVIPLASVDSSTLARVIEYLKMMYDAHCGRATSEATAQRWGRLFIEETDTILDLLSAADYLRIPYLLNLTSKNAARKLSGKSADEHIDSVKSSRRYPDWMTKWIHLNQGCQRKLQYK</sequence>
<dbReference type="InterPro" id="IPR011333">
    <property type="entry name" value="SKP1/BTB/POZ_sf"/>
</dbReference>
<feature type="domain" description="SKP1 component POZ" evidence="4">
    <location>
        <begin position="2"/>
        <end position="60"/>
    </location>
</feature>
<evidence type="ECO:0000313" key="6">
    <source>
        <dbReference type="Proteomes" id="UP000479710"/>
    </source>
</evidence>
<comment type="caution">
    <text evidence="5">The sequence shown here is derived from an EMBL/GenBank/DDBJ whole genome shotgun (WGS) entry which is preliminary data.</text>
</comment>
<evidence type="ECO:0000313" key="5">
    <source>
        <dbReference type="EMBL" id="KAF0901117.1"/>
    </source>
</evidence>
<dbReference type="SMART" id="SM00512">
    <property type="entry name" value="Skp1"/>
    <property type="match status" value="1"/>
</dbReference>
<dbReference type="Gene3D" id="3.30.710.10">
    <property type="entry name" value="Potassium Channel Kv1.1, Chain A"/>
    <property type="match status" value="1"/>
</dbReference>
<dbReference type="InterPro" id="IPR036296">
    <property type="entry name" value="SKP1-like_dim_sf"/>
</dbReference>
<dbReference type="InterPro" id="IPR001232">
    <property type="entry name" value="SKP1-like"/>
</dbReference>
<dbReference type="UniPathway" id="UPA00143"/>
<protein>
    <recommendedName>
        <fullName evidence="4">SKP1 component POZ domain-containing protein</fullName>
    </recommendedName>
</protein>
<dbReference type="GO" id="GO:0009867">
    <property type="term" value="P:jasmonic acid mediated signaling pathway"/>
    <property type="evidence" value="ECO:0007669"/>
    <property type="project" value="UniProtKB-ARBA"/>
</dbReference>
<dbReference type="EMBL" id="SPHZ02000009">
    <property type="protein sequence ID" value="KAF0901117.1"/>
    <property type="molecule type" value="Genomic_DNA"/>
</dbReference>
<dbReference type="SUPFAM" id="SSF54695">
    <property type="entry name" value="POZ domain"/>
    <property type="match status" value="1"/>
</dbReference>
<dbReference type="InterPro" id="IPR016897">
    <property type="entry name" value="SKP1"/>
</dbReference>
<keyword evidence="3" id="KW-0833">Ubl conjugation pathway</keyword>
<keyword evidence="6" id="KW-1185">Reference proteome</keyword>
<dbReference type="PANTHER" id="PTHR11165">
    <property type="entry name" value="SKP1"/>
    <property type="match status" value="1"/>
</dbReference>
<name>A0A6G1CM26_9ORYZ</name>
<dbReference type="SUPFAM" id="SSF81382">
    <property type="entry name" value="Skp1 dimerisation domain-like"/>
    <property type="match status" value="1"/>
</dbReference>
<gene>
    <name evidence="5" type="ORF">E2562_037974</name>
</gene>
<comment type="similarity">
    <text evidence="2">Belongs to the SKP1 family.</text>
</comment>
<accession>A0A6G1CM26</accession>